<evidence type="ECO:0000313" key="2">
    <source>
        <dbReference type="Proteomes" id="UP000248349"/>
    </source>
</evidence>
<dbReference type="OrthoDB" id="47007at2759"/>
<dbReference type="PANTHER" id="PTHR43434">
    <property type="entry name" value="PHOSPHOGLYCOLATE PHOSPHATASE"/>
    <property type="match status" value="1"/>
</dbReference>
<dbReference type="InterPro" id="IPR036412">
    <property type="entry name" value="HAD-like_sf"/>
</dbReference>
<dbReference type="PANTHER" id="PTHR43434:SF1">
    <property type="entry name" value="PHOSPHOGLYCOLATE PHOSPHATASE"/>
    <property type="match status" value="1"/>
</dbReference>
<dbReference type="SFLD" id="SFLDG01129">
    <property type="entry name" value="C1.5:_HAD__Beta-PGM__Phosphata"/>
    <property type="match status" value="1"/>
</dbReference>
<dbReference type="GO" id="GO:0008967">
    <property type="term" value="F:phosphoglycolate phosphatase activity"/>
    <property type="evidence" value="ECO:0007669"/>
    <property type="project" value="TreeGrafter"/>
</dbReference>
<dbReference type="SUPFAM" id="SSF56784">
    <property type="entry name" value="HAD-like"/>
    <property type="match status" value="1"/>
</dbReference>
<name>A0A318ZMU8_9EURO</name>
<dbReference type="Proteomes" id="UP000248349">
    <property type="component" value="Unassembled WGS sequence"/>
</dbReference>
<dbReference type="Gene3D" id="1.10.150.240">
    <property type="entry name" value="Putative phosphatase, domain 2"/>
    <property type="match status" value="1"/>
</dbReference>
<dbReference type="InterPro" id="IPR050155">
    <property type="entry name" value="HAD-like_hydrolase_sf"/>
</dbReference>
<dbReference type="STRING" id="1450539.A0A318ZMU8"/>
<reference evidence="1 2" key="1">
    <citation type="submission" date="2016-12" db="EMBL/GenBank/DDBJ databases">
        <title>The genomes of Aspergillus section Nigri reveals drivers in fungal speciation.</title>
        <authorList>
            <consortium name="DOE Joint Genome Institute"/>
            <person name="Vesth T.C."/>
            <person name="Nybo J."/>
            <person name="Theobald S."/>
            <person name="Brandl J."/>
            <person name="Frisvad J.C."/>
            <person name="Nielsen K.F."/>
            <person name="Lyhne E.K."/>
            <person name="Kogle M.E."/>
            <person name="Kuo A."/>
            <person name="Riley R."/>
            <person name="Clum A."/>
            <person name="Nolan M."/>
            <person name="Lipzen A."/>
            <person name="Salamov A."/>
            <person name="Henrissat B."/>
            <person name="Wiebenga A."/>
            <person name="De Vries R.P."/>
            <person name="Grigoriev I.V."/>
            <person name="Mortensen U.H."/>
            <person name="Andersen M.R."/>
            <person name="Baker S.E."/>
        </authorList>
    </citation>
    <scope>NUCLEOTIDE SEQUENCE [LARGE SCALE GENOMIC DNA]</scope>
    <source>
        <strain evidence="1 2">JOP 1030-1</strain>
    </source>
</reference>
<sequence length="286" mass="31495">MHPKYNLIILDFDGTIFDSHAAIVTTMLRTFQHFLPDHPLPPTEELNHLIAQGQSPEVTFRALLQHHPAALAAFDELEWVRTFRALYAIHGQPLTQPYPGAMDLVRTLTQAHKIPVAIVSNKGFPALRAGLETHGFFAPDLIPEELVIGDGVFPGGKRKPDPAGFAEGLVPMLRGWFAARGAETHQTWLDAPEGVDMQKVLMVGDTMTDIRFARNIGCPVVWCRFGQGIHAECEAAGPEFVVDDLREFVAKVLGGDDQSYSVIEGDTSMTIQEISAMQLSGHGFYL</sequence>
<dbReference type="SFLD" id="SFLDS00003">
    <property type="entry name" value="Haloacid_Dehalogenase"/>
    <property type="match status" value="1"/>
</dbReference>
<dbReference type="AlphaFoldDB" id="A0A318ZMU8"/>
<dbReference type="Pfam" id="PF00702">
    <property type="entry name" value="Hydrolase"/>
    <property type="match status" value="1"/>
</dbReference>
<dbReference type="InterPro" id="IPR023214">
    <property type="entry name" value="HAD_sf"/>
</dbReference>
<dbReference type="Gene3D" id="3.40.50.1000">
    <property type="entry name" value="HAD superfamily/HAD-like"/>
    <property type="match status" value="1"/>
</dbReference>
<dbReference type="InterPro" id="IPR023198">
    <property type="entry name" value="PGP-like_dom2"/>
</dbReference>
<dbReference type="RefSeq" id="XP_025431725.1">
    <property type="nucleotide sequence ID" value="XM_025579613.1"/>
</dbReference>
<keyword evidence="2" id="KW-1185">Reference proteome</keyword>
<dbReference type="GeneID" id="37080842"/>
<accession>A0A318ZMU8</accession>
<gene>
    <name evidence="1" type="ORF">BP01DRAFT_423158</name>
</gene>
<protein>
    <submittedName>
        <fullName evidence="1">HAD-like protein</fullName>
    </submittedName>
</protein>
<dbReference type="GO" id="GO:0006281">
    <property type="term" value="P:DNA repair"/>
    <property type="evidence" value="ECO:0007669"/>
    <property type="project" value="TreeGrafter"/>
</dbReference>
<organism evidence="1 2">
    <name type="scientific">Aspergillus saccharolyticus JOP 1030-1</name>
    <dbReference type="NCBI Taxonomy" id="1450539"/>
    <lineage>
        <taxon>Eukaryota</taxon>
        <taxon>Fungi</taxon>
        <taxon>Dikarya</taxon>
        <taxon>Ascomycota</taxon>
        <taxon>Pezizomycotina</taxon>
        <taxon>Eurotiomycetes</taxon>
        <taxon>Eurotiomycetidae</taxon>
        <taxon>Eurotiales</taxon>
        <taxon>Aspergillaceae</taxon>
        <taxon>Aspergillus</taxon>
        <taxon>Aspergillus subgen. Circumdati</taxon>
    </lineage>
</organism>
<evidence type="ECO:0000313" key="1">
    <source>
        <dbReference type="EMBL" id="PYH45743.1"/>
    </source>
</evidence>
<proteinExistence type="predicted"/>
<dbReference type="EMBL" id="KZ821230">
    <property type="protein sequence ID" value="PYH45743.1"/>
    <property type="molecule type" value="Genomic_DNA"/>
</dbReference>